<gene>
    <name evidence="3" type="ORF">FCL40_13140</name>
</gene>
<evidence type="ECO:0000256" key="1">
    <source>
        <dbReference type="SAM" id="Coils"/>
    </source>
</evidence>
<organism evidence="3 4">
    <name type="scientific">Ferrimonas sediminicola</name>
    <dbReference type="NCBI Taxonomy" id="2569538"/>
    <lineage>
        <taxon>Bacteria</taxon>
        <taxon>Pseudomonadati</taxon>
        <taxon>Pseudomonadota</taxon>
        <taxon>Gammaproteobacteria</taxon>
        <taxon>Alteromonadales</taxon>
        <taxon>Ferrimonadaceae</taxon>
        <taxon>Ferrimonas</taxon>
    </lineage>
</organism>
<feature type="signal peptide" evidence="2">
    <location>
        <begin position="1"/>
        <end position="19"/>
    </location>
</feature>
<accession>A0A4U1BE97</accession>
<reference evidence="3 4" key="1">
    <citation type="submission" date="2019-04" db="EMBL/GenBank/DDBJ databases">
        <authorList>
            <person name="Hwang J.C."/>
        </authorList>
    </citation>
    <scope>NUCLEOTIDE SEQUENCE [LARGE SCALE GENOMIC DNA]</scope>
    <source>
        <strain evidence="3 4">IMCC35001</strain>
    </source>
</reference>
<comment type="caution">
    <text evidence="3">The sequence shown here is derived from an EMBL/GenBank/DDBJ whole genome shotgun (WGS) entry which is preliminary data.</text>
</comment>
<evidence type="ECO:0000313" key="4">
    <source>
        <dbReference type="Proteomes" id="UP000305674"/>
    </source>
</evidence>
<keyword evidence="1" id="KW-0175">Coiled coil</keyword>
<dbReference type="OrthoDB" id="9178826at2"/>
<keyword evidence="4" id="KW-1185">Reference proteome</keyword>
<sequence>MKTACALLFLVLCLGNAEAAIRYDNSNKPSRYHLVSQLIQYSTGAVLVQSSSAPEVQVTYQEAIDQFNLATDVQDPAEINEHLNLAVRSMYRAIQLATPSEVKRDKLKRDFRGHNRTLDELAQAISRVAEEKGQGERAEEVVAKVVAQQQQALLMSQQGEWQPGIDLLKQAQSLAKETLILMRGDETLVRSLSFSSPLEEFDYERDRNDTHFMLVELLLKNKLDSKSSQIRERFSSLVGEARERRESAERQFQEERLHQAIATLEDSTRSLVRAIRLGGVFIPSA</sequence>
<dbReference type="EMBL" id="SWCI01000008">
    <property type="protein sequence ID" value="TKB48289.1"/>
    <property type="molecule type" value="Genomic_DNA"/>
</dbReference>
<evidence type="ECO:0000256" key="2">
    <source>
        <dbReference type="SAM" id="SignalP"/>
    </source>
</evidence>
<feature type="chain" id="PRO_5020413820" evidence="2">
    <location>
        <begin position="20"/>
        <end position="285"/>
    </location>
</feature>
<feature type="coiled-coil region" evidence="1">
    <location>
        <begin position="231"/>
        <end position="258"/>
    </location>
</feature>
<proteinExistence type="predicted"/>
<keyword evidence="2" id="KW-0732">Signal</keyword>
<protein>
    <submittedName>
        <fullName evidence="3">Uncharacterized protein</fullName>
    </submittedName>
</protein>
<evidence type="ECO:0000313" key="3">
    <source>
        <dbReference type="EMBL" id="TKB48289.1"/>
    </source>
</evidence>
<dbReference type="AlphaFoldDB" id="A0A4U1BE97"/>
<dbReference type="RefSeq" id="WP_136853760.1">
    <property type="nucleotide sequence ID" value="NZ_SWCI01000008.1"/>
</dbReference>
<dbReference type="Proteomes" id="UP000305674">
    <property type="component" value="Unassembled WGS sequence"/>
</dbReference>
<name>A0A4U1BE97_9GAMM</name>